<dbReference type="AlphaFoldDB" id="A0A381VIY4"/>
<dbReference type="InterPro" id="IPR050490">
    <property type="entry name" value="Bact_solute-bd_prot1"/>
</dbReference>
<reference evidence="1" key="1">
    <citation type="submission" date="2018-05" db="EMBL/GenBank/DDBJ databases">
        <authorList>
            <person name="Lanie J.A."/>
            <person name="Ng W.-L."/>
            <person name="Kazmierczak K.M."/>
            <person name="Andrzejewski T.M."/>
            <person name="Davidsen T.M."/>
            <person name="Wayne K.J."/>
            <person name="Tettelin H."/>
            <person name="Glass J.I."/>
            <person name="Rusch D."/>
            <person name="Podicherti R."/>
            <person name="Tsui H.-C.T."/>
            <person name="Winkler M.E."/>
        </authorList>
    </citation>
    <scope>NUCLEOTIDE SEQUENCE</scope>
</reference>
<evidence type="ECO:0008006" key="2">
    <source>
        <dbReference type="Google" id="ProtNLM"/>
    </source>
</evidence>
<dbReference type="Pfam" id="PF13416">
    <property type="entry name" value="SBP_bac_8"/>
    <property type="match status" value="1"/>
</dbReference>
<dbReference type="PANTHER" id="PTHR43649:SF12">
    <property type="entry name" value="DIACETYLCHITOBIOSE BINDING PROTEIN DASA"/>
    <property type="match status" value="1"/>
</dbReference>
<evidence type="ECO:0000313" key="1">
    <source>
        <dbReference type="EMBL" id="SVA40286.1"/>
    </source>
</evidence>
<proteinExistence type="predicted"/>
<sequence>MKKILLSLVVSLVSFSAIADDAWWKSAGAPYGGTVLQGITENTPPGNFAADVLAKDFEALTGIKVRLENTSWDQMYDKAIKDMEANSGIYDFVYIEQDIVYSYLDRDFLVNISQSLASNPDIVAPNVSMDDFTTFIDYFKNGDGDVFGVPMEAFIKVYLYRKDLFEAADAKAQFRAQYGYGLDPATTFGQWRDNAEFFTGYCAEKGMECWGTTVQGHTGHPASTYEFLESIAPSFGLYNWGVSDDYQSCVENGGQLNGGRAKAALNFWTQLLPFAPPEALQSTWSEVGSSFAAGRAAQGWVYGENAAWIATDTEKSAVVGKVGVRLPPTADGVMQQAASGNGYIGYFDGGAYGIPHSSKNKEATLLWLQYLGQNEVQADWAIAGGRITHKATYADPKVVAVDAQSDGYFTLMRDTGYLYAGAPAFPFHGAGRSAIDPFIYQALAGDMTPEDALDGACAALDKVMKDLGYQG</sequence>
<organism evidence="1">
    <name type="scientific">marine metagenome</name>
    <dbReference type="NCBI Taxonomy" id="408172"/>
    <lineage>
        <taxon>unclassified sequences</taxon>
        <taxon>metagenomes</taxon>
        <taxon>ecological metagenomes</taxon>
    </lineage>
</organism>
<gene>
    <name evidence="1" type="ORF">METZ01_LOCUS93140</name>
</gene>
<dbReference type="InterPro" id="IPR006059">
    <property type="entry name" value="SBP"/>
</dbReference>
<dbReference type="SUPFAM" id="SSF53850">
    <property type="entry name" value="Periplasmic binding protein-like II"/>
    <property type="match status" value="1"/>
</dbReference>
<name>A0A381VIY4_9ZZZZ</name>
<accession>A0A381VIY4</accession>
<protein>
    <recommendedName>
        <fullName evidence="2">Sugar ABC transporter substrate-binding protein</fullName>
    </recommendedName>
</protein>
<dbReference type="Gene3D" id="3.40.190.10">
    <property type="entry name" value="Periplasmic binding protein-like II"/>
    <property type="match status" value="2"/>
</dbReference>
<dbReference type="PANTHER" id="PTHR43649">
    <property type="entry name" value="ARABINOSE-BINDING PROTEIN-RELATED"/>
    <property type="match status" value="1"/>
</dbReference>
<dbReference type="EMBL" id="UINC01008965">
    <property type="protein sequence ID" value="SVA40286.1"/>
    <property type="molecule type" value="Genomic_DNA"/>
</dbReference>